<feature type="transmembrane region" description="Helical" evidence="1">
    <location>
        <begin position="12"/>
        <end position="37"/>
    </location>
</feature>
<dbReference type="Proteomes" id="UP000603141">
    <property type="component" value="Unassembled WGS sequence"/>
</dbReference>
<organism evidence="2 3">
    <name type="scientific">Luteolibacter pohnpeiensis</name>
    <dbReference type="NCBI Taxonomy" id="454153"/>
    <lineage>
        <taxon>Bacteria</taxon>
        <taxon>Pseudomonadati</taxon>
        <taxon>Verrucomicrobiota</taxon>
        <taxon>Verrucomicrobiia</taxon>
        <taxon>Verrucomicrobiales</taxon>
        <taxon>Verrucomicrobiaceae</taxon>
        <taxon>Luteolibacter</taxon>
    </lineage>
</organism>
<dbReference type="EMBL" id="JAENIJ010000015">
    <property type="protein sequence ID" value="MBK1882880.1"/>
    <property type="molecule type" value="Genomic_DNA"/>
</dbReference>
<comment type="caution">
    <text evidence="2">The sequence shown here is derived from an EMBL/GenBank/DDBJ whole genome shotgun (WGS) entry which is preliminary data.</text>
</comment>
<feature type="transmembrane region" description="Helical" evidence="1">
    <location>
        <begin position="116"/>
        <end position="135"/>
    </location>
</feature>
<sequence length="143" mass="15572">MTSKSSPKPDGHVAAASLVIGSLAMLLTGGFALLHLLERLDLMLVAKLSSGIHLSFSNLLPAWQVWGFTLIVSYGIAASILAIRGNWRRWIFWLVALGLIIFWVPVLILASYEPKIAAPFIAGLWSGICAMVYVGKHRMPGED</sequence>
<protein>
    <submittedName>
        <fullName evidence="2">Uncharacterized protein</fullName>
    </submittedName>
</protein>
<keyword evidence="1" id="KW-0472">Membrane</keyword>
<proteinExistence type="predicted"/>
<keyword evidence="1" id="KW-0812">Transmembrane</keyword>
<accession>A0A934S4A0</accession>
<evidence type="ECO:0000313" key="2">
    <source>
        <dbReference type="EMBL" id="MBK1882880.1"/>
    </source>
</evidence>
<feature type="transmembrane region" description="Helical" evidence="1">
    <location>
        <begin position="90"/>
        <end position="110"/>
    </location>
</feature>
<reference evidence="2" key="1">
    <citation type="submission" date="2021-01" db="EMBL/GenBank/DDBJ databases">
        <title>Modified the classification status of verrucomicrobia.</title>
        <authorList>
            <person name="Feng X."/>
        </authorList>
    </citation>
    <scope>NUCLEOTIDE SEQUENCE</scope>
    <source>
        <strain evidence="2">KCTC 22041</strain>
    </source>
</reference>
<evidence type="ECO:0000313" key="3">
    <source>
        <dbReference type="Proteomes" id="UP000603141"/>
    </source>
</evidence>
<keyword evidence="3" id="KW-1185">Reference proteome</keyword>
<feature type="transmembrane region" description="Helical" evidence="1">
    <location>
        <begin position="63"/>
        <end position="83"/>
    </location>
</feature>
<keyword evidence="1" id="KW-1133">Transmembrane helix</keyword>
<gene>
    <name evidence="2" type="ORF">JIN85_10665</name>
</gene>
<dbReference type="RefSeq" id="WP_200270442.1">
    <property type="nucleotide sequence ID" value="NZ_JAENIJ010000015.1"/>
</dbReference>
<evidence type="ECO:0000256" key="1">
    <source>
        <dbReference type="SAM" id="Phobius"/>
    </source>
</evidence>
<name>A0A934S4A0_9BACT</name>
<dbReference type="AlphaFoldDB" id="A0A934S4A0"/>